<accession>A0A1Y6FLF0</accession>
<keyword evidence="5" id="KW-0732">Signal</keyword>
<feature type="domain" description="TonB C-terminal" evidence="6">
    <location>
        <begin position="42"/>
        <end position="138"/>
    </location>
</feature>
<evidence type="ECO:0000256" key="3">
    <source>
        <dbReference type="ARBA" id="ARBA00022989"/>
    </source>
</evidence>
<evidence type="ECO:0000256" key="2">
    <source>
        <dbReference type="ARBA" id="ARBA00022692"/>
    </source>
</evidence>
<dbReference type="InterPro" id="IPR037682">
    <property type="entry name" value="TonB_C"/>
</dbReference>
<evidence type="ECO:0000313" key="8">
    <source>
        <dbReference type="Proteomes" id="UP000194420"/>
    </source>
</evidence>
<dbReference type="PROSITE" id="PS52015">
    <property type="entry name" value="TONB_CTD"/>
    <property type="match status" value="1"/>
</dbReference>
<dbReference type="Proteomes" id="UP000194420">
    <property type="component" value="Unassembled WGS sequence"/>
</dbReference>
<keyword evidence="8" id="KW-1185">Reference proteome</keyword>
<evidence type="ECO:0000256" key="1">
    <source>
        <dbReference type="ARBA" id="ARBA00004167"/>
    </source>
</evidence>
<reference evidence="8" key="1">
    <citation type="submission" date="2017-04" db="EMBL/GenBank/DDBJ databases">
        <authorList>
            <person name="Varghese N."/>
            <person name="Submissions S."/>
        </authorList>
    </citation>
    <scope>NUCLEOTIDE SEQUENCE [LARGE SCALE GENOMIC DNA]</scope>
</reference>
<feature type="chain" id="PRO_5012734953" evidence="5">
    <location>
        <begin position="27"/>
        <end position="165"/>
    </location>
</feature>
<dbReference type="GO" id="GO:0055085">
    <property type="term" value="P:transmembrane transport"/>
    <property type="evidence" value="ECO:0007669"/>
    <property type="project" value="InterPro"/>
</dbReference>
<evidence type="ECO:0000259" key="6">
    <source>
        <dbReference type="PROSITE" id="PS52015"/>
    </source>
</evidence>
<keyword evidence="3" id="KW-1133">Transmembrane helix</keyword>
<evidence type="ECO:0000256" key="5">
    <source>
        <dbReference type="SAM" id="SignalP"/>
    </source>
</evidence>
<sequence length="165" mass="17705">MNTLTKTAFASALALGAFTATTPAIAGDEGIVVQSQAAMEEWSQDVTRSLNRGLIQSERFSNTRPKSGIVQVRFTVGADGKAENVSLYRSSGHAPTDRVATRAVRWIARLDDAPVQNLRDQTFQANIIFAPDAPEHEALARKLEQMESARMASSGAEESVVTLGG</sequence>
<dbReference type="GO" id="GO:0016020">
    <property type="term" value="C:membrane"/>
    <property type="evidence" value="ECO:0007669"/>
    <property type="project" value="UniProtKB-SubCell"/>
</dbReference>
<dbReference type="InterPro" id="IPR006260">
    <property type="entry name" value="TonB/TolA_C"/>
</dbReference>
<dbReference type="AlphaFoldDB" id="A0A1Y6FLF0"/>
<proteinExistence type="predicted"/>
<dbReference type="OrthoDB" id="7428616at2"/>
<comment type="subcellular location">
    <subcellularLocation>
        <location evidence="1">Membrane</location>
        <topology evidence="1">Single-pass membrane protein</topology>
    </subcellularLocation>
</comment>
<gene>
    <name evidence="7" type="ORF">SAMN06297468_2985</name>
</gene>
<dbReference type="NCBIfam" id="TIGR01352">
    <property type="entry name" value="tonB_Cterm"/>
    <property type="match status" value="1"/>
</dbReference>
<dbReference type="EMBL" id="FXWG01000004">
    <property type="protein sequence ID" value="SMQ75834.1"/>
    <property type="molecule type" value="Genomic_DNA"/>
</dbReference>
<keyword evidence="4" id="KW-0472">Membrane</keyword>
<organism evidence="7 8">
    <name type="scientific">Altererythrobacter xiamenensis</name>
    <dbReference type="NCBI Taxonomy" id="1316679"/>
    <lineage>
        <taxon>Bacteria</taxon>
        <taxon>Pseudomonadati</taxon>
        <taxon>Pseudomonadota</taxon>
        <taxon>Alphaproteobacteria</taxon>
        <taxon>Sphingomonadales</taxon>
        <taxon>Erythrobacteraceae</taxon>
        <taxon>Altererythrobacter</taxon>
    </lineage>
</organism>
<feature type="signal peptide" evidence="5">
    <location>
        <begin position="1"/>
        <end position="26"/>
    </location>
</feature>
<evidence type="ECO:0000313" key="7">
    <source>
        <dbReference type="EMBL" id="SMQ75834.1"/>
    </source>
</evidence>
<protein>
    <submittedName>
        <fullName evidence="7">TonB family C-terminal domain-containing protein</fullName>
    </submittedName>
</protein>
<dbReference type="Pfam" id="PF03544">
    <property type="entry name" value="TonB_C"/>
    <property type="match status" value="1"/>
</dbReference>
<dbReference type="RefSeq" id="WP_159456672.1">
    <property type="nucleotide sequence ID" value="NZ_FXWG01000004.1"/>
</dbReference>
<evidence type="ECO:0000256" key="4">
    <source>
        <dbReference type="ARBA" id="ARBA00023136"/>
    </source>
</evidence>
<name>A0A1Y6FLF0_9SPHN</name>
<keyword evidence="2" id="KW-0812">Transmembrane</keyword>
<dbReference type="Gene3D" id="3.30.1150.10">
    <property type="match status" value="1"/>
</dbReference>
<dbReference type="SUPFAM" id="SSF74653">
    <property type="entry name" value="TolA/TonB C-terminal domain"/>
    <property type="match status" value="1"/>
</dbReference>